<dbReference type="GO" id="GO:0046872">
    <property type="term" value="F:metal ion binding"/>
    <property type="evidence" value="ECO:0007669"/>
    <property type="project" value="UniProtKB-KW"/>
</dbReference>
<dbReference type="PATRIC" id="fig|171383.3.peg.377"/>
<dbReference type="SUPFAM" id="SSF63411">
    <property type="entry name" value="LuxS/MPP-like metallohydrolase"/>
    <property type="match status" value="4"/>
</dbReference>
<accession>A0A0M0I499</accession>
<dbReference type="RefSeq" id="WP_053407377.1">
    <property type="nucleotide sequence ID" value="NZ_LHPI01000001.1"/>
</dbReference>
<name>A0A0M0I499_9VIBR</name>
<evidence type="ECO:0000256" key="2">
    <source>
        <dbReference type="ARBA" id="ARBA00007261"/>
    </source>
</evidence>
<proteinExistence type="inferred from homology"/>
<comment type="cofactor">
    <cofactor evidence="1">
        <name>Zn(2+)</name>
        <dbReference type="ChEBI" id="CHEBI:29105"/>
    </cofactor>
</comment>
<evidence type="ECO:0000256" key="8">
    <source>
        <dbReference type="RuleBase" id="RU004447"/>
    </source>
</evidence>
<sequence length="916" mass="101531">MRIILLIVSIFIVGCTQSSPTTPIQPDPNWTQGQLDNGVKYHIYPTDKEPVSLRLYVHIGSAHETEQQKGYAHFLEHMAFNGSTNFTSNDVVKMFESAGLSFGADINAYTSYYETVYQLDLPDNAQLENAMMWMRDIADGLTISDAEVAKEIGVIKGEIRRNRPENKGFSERYYDHLIQGTKLEHIDPVGTVESVSNTTSDSLRAFYQQWYHPQFAEIIVTGDVDAKAAQQLIEQKFANWTAAKTAPDNTVEKPRLTLTDYVDTVGQYDMPSLTLMSTRGPSLYTSREKQIEDWFDNLALELINRKLNAAFDDAAVPVQELVAASIDMDKNNVALYSVSFSPEQRETAEQLLIATLATLRDYGVTENDIQASIAANKQQLTDLDYDWSQQDAPDYAEAKSYSISTGEINQSKQDYRAALTQFVDSITLDKVNAQIHSLLSDEFVVLRAAENEQAIASLSAEIPALKAKLAEKGAKPIALAAGDNQLAGPQASGQVVAQKTNELGFHVWTLSNGVEVWLETDPTTEEHVSVIYASQGGYAALTPNLFAAADLSVPVVIKSGVGGYNGSDFDSYLTRNSIRVFPFVSSTHHGVELALTKEKLADAFKVIFNITTNINVDQRQLDKVRQENIQQQSNYLATPHGKWTQAANRNIFSPESRKYNQSAPALSMVTPEDIRAVHHELFGKNRGNKFVIVGDLTPAEVTPLLRHYIASIPLDEASAPSYKVAYNPEPKALVTVAENNEQNTLYTVSVINSDASAGTARTAFIDDMLQRVLSKRLNEYVREELGLDYAPDAYSVSRDQEPATDWVVDAQVAPKDIDKIDKAIDTVLADLAKGVTQQELDIAAKQLTVALHPLKENPVERTWFYTRYLIHGYGVEALKDVDAMADSITLEEFNQRVTEAFGAGTVKTKYRLTPAQ</sequence>
<evidence type="ECO:0000259" key="9">
    <source>
        <dbReference type="Pfam" id="PF00675"/>
    </source>
</evidence>
<dbReference type="PANTHER" id="PTHR43690">
    <property type="entry name" value="NARDILYSIN"/>
    <property type="match status" value="1"/>
</dbReference>
<keyword evidence="12" id="KW-1185">Reference proteome</keyword>
<evidence type="ECO:0000259" key="10">
    <source>
        <dbReference type="Pfam" id="PF05193"/>
    </source>
</evidence>
<evidence type="ECO:0000256" key="5">
    <source>
        <dbReference type="ARBA" id="ARBA00022801"/>
    </source>
</evidence>
<dbReference type="Proteomes" id="UP000037530">
    <property type="component" value="Unassembled WGS sequence"/>
</dbReference>
<dbReference type="GO" id="GO:0006508">
    <property type="term" value="P:proteolysis"/>
    <property type="evidence" value="ECO:0007669"/>
    <property type="project" value="UniProtKB-KW"/>
</dbReference>
<keyword evidence="5" id="KW-0378">Hydrolase</keyword>
<feature type="domain" description="Peptidase M16 N-terminal" evidence="9">
    <location>
        <begin position="48"/>
        <end position="164"/>
    </location>
</feature>
<keyword evidence="3" id="KW-0645">Protease</keyword>
<dbReference type="OrthoDB" id="9811314at2"/>
<dbReference type="InterPro" id="IPR050626">
    <property type="entry name" value="Peptidase_M16"/>
</dbReference>
<evidence type="ECO:0000256" key="3">
    <source>
        <dbReference type="ARBA" id="ARBA00022670"/>
    </source>
</evidence>
<dbReference type="AlphaFoldDB" id="A0A0M0I499"/>
<dbReference type="InterPro" id="IPR007863">
    <property type="entry name" value="Peptidase_M16_C"/>
</dbReference>
<comment type="caution">
    <text evidence="11">The sequence shown here is derived from an EMBL/GenBank/DDBJ whole genome shotgun (WGS) entry which is preliminary data.</text>
</comment>
<reference evidence="12" key="1">
    <citation type="submission" date="2015-08" db="EMBL/GenBank/DDBJ databases">
        <title>Vibrio galatheae sp. nov., a novel member of the Vibrionaceae family isolated from the Solomon Islands.</title>
        <authorList>
            <person name="Giubergia S."/>
            <person name="Machado H."/>
            <person name="Mateiu R.V."/>
            <person name="Gram L."/>
        </authorList>
    </citation>
    <scope>NUCLEOTIDE SEQUENCE [LARGE SCALE GENOMIC DNA]</scope>
    <source>
        <strain evidence="12">DSM 19134</strain>
    </source>
</reference>
<dbReference type="Pfam" id="PF05193">
    <property type="entry name" value="Peptidase_M16_C"/>
    <property type="match status" value="2"/>
</dbReference>
<evidence type="ECO:0000256" key="7">
    <source>
        <dbReference type="ARBA" id="ARBA00023049"/>
    </source>
</evidence>
<dbReference type="Pfam" id="PF00675">
    <property type="entry name" value="Peptidase_M16"/>
    <property type="match status" value="1"/>
</dbReference>
<dbReference type="InterPro" id="IPR011249">
    <property type="entry name" value="Metalloenz_LuxS/M16"/>
</dbReference>
<evidence type="ECO:0000256" key="4">
    <source>
        <dbReference type="ARBA" id="ARBA00022723"/>
    </source>
</evidence>
<keyword evidence="7" id="KW-0482">Metalloprotease</keyword>
<dbReference type="InterPro" id="IPR001431">
    <property type="entry name" value="Pept_M16_Zn_BS"/>
</dbReference>
<evidence type="ECO:0000313" key="11">
    <source>
        <dbReference type="EMBL" id="KOO09124.1"/>
    </source>
</evidence>
<protein>
    <submittedName>
        <fullName evidence="11">Peptidase M16</fullName>
    </submittedName>
</protein>
<dbReference type="Gene3D" id="3.30.830.10">
    <property type="entry name" value="Metalloenzyme, LuxS/M16 peptidase-like"/>
    <property type="match status" value="4"/>
</dbReference>
<dbReference type="PROSITE" id="PS51257">
    <property type="entry name" value="PROKAR_LIPOPROTEIN"/>
    <property type="match status" value="1"/>
</dbReference>
<dbReference type="EMBL" id="LHPI01000001">
    <property type="protein sequence ID" value="KOO09124.1"/>
    <property type="molecule type" value="Genomic_DNA"/>
</dbReference>
<dbReference type="InterPro" id="IPR011765">
    <property type="entry name" value="Pept_M16_N"/>
</dbReference>
<evidence type="ECO:0000256" key="1">
    <source>
        <dbReference type="ARBA" id="ARBA00001947"/>
    </source>
</evidence>
<evidence type="ECO:0000256" key="6">
    <source>
        <dbReference type="ARBA" id="ARBA00022833"/>
    </source>
</evidence>
<feature type="domain" description="Peptidase M16 C-terminal" evidence="10">
    <location>
        <begin position="199"/>
        <end position="374"/>
    </location>
</feature>
<evidence type="ECO:0000313" key="12">
    <source>
        <dbReference type="Proteomes" id="UP000037530"/>
    </source>
</evidence>
<dbReference type="PANTHER" id="PTHR43690:SF17">
    <property type="entry name" value="PROTEIN YHJJ"/>
    <property type="match status" value="1"/>
</dbReference>
<dbReference type="GO" id="GO:0004222">
    <property type="term" value="F:metalloendopeptidase activity"/>
    <property type="evidence" value="ECO:0007669"/>
    <property type="project" value="InterPro"/>
</dbReference>
<keyword evidence="4" id="KW-0479">Metal-binding</keyword>
<dbReference type="STRING" id="171383.AKJ31_01820"/>
<feature type="domain" description="Peptidase M16 C-terminal" evidence="10">
    <location>
        <begin position="669"/>
        <end position="847"/>
    </location>
</feature>
<dbReference type="PROSITE" id="PS00143">
    <property type="entry name" value="INSULINASE"/>
    <property type="match status" value="1"/>
</dbReference>
<organism evidence="11 12">
    <name type="scientific">Vibrio hepatarius</name>
    <dbReference type="NCBI Taxonomy" id="171383"/>
    <lineage>
        <taxon>Bacteria</taxon>
        <taxon>Pseudomonadati</taxon>
        <taxon>Pseudomonadota</taxon>
        <taxon>Gammaproteobacteria</taxon>
        <taxon>Vibrionales</taxon>
        <taxon>Vibrionaceae</taxon>
        <taxon>Vibrio</taxon>
        <taxon>Vibrio oreintalis group</taxon>
    </lineage>
</organism>
<comment type="similarity">
    <text evidence="2 8">Belongs to the peptidase M16 family.</text>
</comment>
<gene>
    <name evidence="11" type="ORF">AKJ31_01820</name>
</gene>
<keyword evidence="6" id="KW-0862">Zinc</keyword>